<dbReference type="InterPro" id="IPR036869">
    <property type="entry name" value="J_dom_sf"/>
</dbReference>
<proteinExistence type="predicted"/>
<feature type="compositionally biased region" description="Basic and acidic residues" evidence="3">
    <location>
        <begin position="195"/>
        <end position="208"/>
    </location>
</feature>
<reference evidence="4 5" key="1">
    <citation type="submission" date="2011-04" db="EMBL/GenBank/DDBJ databases">
        <title>The Genome Sequence of Clostridium citroniae WAL-19142.</title>
        <authorList>
            <consortium name="The Broad Institute Genome Sequencing Platform"/>
            <person name="Earl A."/>
            <person name="Ward D."/>
            <person name="Feldgarden M."/>
            <person name="Gevers D."/>
            <person name="Warren Y.A."/>
            <person name="Tyrrell K.L."/>
            <person name="Citron D.M."/>
            <person name="Goldstein E.J."/>
            <person name="Daigneault M."/>
            <person name="Allen-Vercoe E."/>
            <person name="Young S.K."/>
            <person name="Zeng Q."/>
            <person name="Gargeya S."/>
            <person name="Fitzgerald M."/>
            <person name="Haas B."/>
            <person name="Abouelleil A."/>
            <person name="Alvarado L."/>
            <person name="Arachchi H.M."/>
            <person name="Berlin A."/>
            <person name="Brown A."/>
            <person name="Chapman S.B."/>
            <person name="Chen Z."/>
            <person name="Dunbar C."/>
            <person name="Freedman E."/>
            <person name="Gearin G."/>
            <person name="Gellesch M."/>
            <person name="Goldberg J."/>
            <person name="Griggs A."/>
            <person name="Gujja S."/>
            <person name="Heilman E.R."/>
            <person name="Heiman D."/>
            <person name="Howarth C."/>
            <person name="Larson L."/>
            <person name="Lui A."/>
            <person name="MacDonald P.J."/>
            <person name="Mehta T."/>
            <person name="Montmayeur A."/>
            <person name="Murphy C."/>
            <person name="Neiman D."/>
            <person name="Pearson M."/>
            <person name="Priest M."/>
            <person name="Roberts A."/>
            <person name="Saif S."/>
            <person name="Shea T."/>
            <person name="Shenoy N."/>
            <person name="Sisk P."/>
            <person name="Stolte C."/>
            <person name="Sykes S."/>
            <person name="White J."/>
            <person name="Yandava C."/>
            <person name="Wortman J."/>
            <person name="Nusbaum C."/>
            <person name="Birren B."/>
        </authorList>
    </citation>
    <scope>NUCLEOTIDE SEQUENCE [LARGE SCALE GENOMIC DNA]</scope>
    <source>
        <strain evidence="4 5">WAL-19142</strain>
    </source>
</reference>
<keyword evidence="2" id="KW-0175">Coiled coil</keyword>
<protein>
    <recommendedName>
        <fullName evidence="6">J domain-containing protein</fullName>
    </recommendedName>
</protein>
<evidence type="ECO:0000256" key="1">
    <source>
        <dbReference type="ARBA" id="ARBA00022705"/>
    </source>
</evidence>
<dbReference type="Gene3D" id="1.10.287.110">
    <property type="entry name" value="DnaJ domain"/>
    <property type="match status" value="1"/>
</dbReference>
<dbReference type="GO" id="GO:0006260">
    <property type="term" value="P:DNA replication"/>
    <property type="evidence" value="ECO:0007669"/>
    <property type="project" value="UniProtKB-KW"/>
</dbReference>
<dbReference type="OrthoDB" id="2053524at2"/>
<dbReference type="CDD" id="cd06257">
    <property type="entry name" value="DnaJ"/>
    <property type="match status" value="1"/>
</dbReference>
<sequence>MFCVIQEVEIKKIPAGEAKEIKVYETTWTIDGVSGSTWGWSYSDERFDRPVRKAYRISIHESYREAGKVRKKQTVICTIGYYEIVDWGGWIGDYIIGGLKRKADALGLSEEVLSDMVYKKFQPIIDRVEAEFQQTKEYKAREEHRRILKEHNQRVEAFKEKYDTSESEYKRCYDVFGNLRSPEALKKVKADYKAKRDYERRSQKESRSYYDNYDSGAGGSHGSVSHTNHEDNKAMLKKFYRTLSKAYHPDSNPGRDTSEEMKLLNQLKSDWGV</sequence>
<evidence type="ECO:0000256" key="3">
    <source>
        <dbReference type="SAM" id="MobiDB-lite"/>
    </source>
</evidence>
<keyword evidence="1" id="KW-0235">DNA replication</keyword>
<accession>A0A0J9BK73</accession>
<organism evidence="4 5">
    <name type="scientific">[Clostridium] citroniae WAL-19142</name>
    <dbReference type="NCBI Taxonomy" id="742734"/>
    <lineage>
        <taxon>Bacteria</taxon>
        <taxon>Bacillati</taxon>
        <taxon>Bacillota</taxon>
        <taxon>Clostridia</taxon>
        <taxon>Lachnospirales</taxon>
        <taxon>Lachnospiraceae</taxon>
        <taxon>Enterocloster</taxon>
    </lineage>
</organism>
<evidence type="ECO:0008006" key="6">
    <source>
        <dbReference type="Google" id="ProtNLM"/>
    </source>
</evidence>
<feature type="coiled-coil region" evidence="2">
    <location>
        <begin position="141"/>
        <end position="168"/>
    </location>
</feature>
<dbReference type="Proteomes" id="UP000037392">
    <property type="component" value="Unassembled WGS sequence"/>
</dbReference>
<name>A0A0J9BK73_9FIRM</name>
<dbReference type="InterPro" id="IPR001623">
    <property type="entry name" value="DnaJ_domain"/>
</dbReference>
<dbReference type="EMBL" id="ADLK01000049">
    <property type="protein sequence ID" value="KMW12556.1"/>
    <property type="molecule type" value="Genomic_DNA"/>
</dbReference>
<dbReference type="SUPFAM" id="SSF46565">
    <property type="entry name" value="Chaperone J-domain"/>
    <property type="match status" value="1"/>
</dbReference>
<feature type="region of interest" description="Disordered" evidence="3">
    <location>
        <begin position="195"/>
        <end position="228"/>
    </location>
</feature>
<comment type="caution">
    <text evidence="4">The sequence shown here is derived from an EMBL/GenBank/DDBJ whole genome shotgun (WGS) entry which is preliminary data.</text>
</comment>
<gene>
    <name evidence="4" type="ORF">HMPREF9470_05281</name>
</gene>
<dbReference type="AlphaFoldDB" id="A0A0J9BK73"/>
<dbReference type="PATRIC" id="fig|742734.4.peg.5647"/>
<evidence type="ECO:0000313" key="5">
    <source>
        <dbReference type="Proteomes" id="UP000037392"/>
    </source>
</evidence>
<evidence type="ECO:0000313" key="4">
    <source>
        <dbReference type="EMBL" id="KMW12556.1"/>
    </source>
</evidence>
<evidence type="ECO:0000256" key="2">
    <source>
        <dbReference type="SAM" id="Coils"/>
    </source>
</evidence>